<evidence type="ECO:0000313" key="3">
    <source>
        <dbReference type="Proteomes" id="UP000054217"/>
    </source>
</evidence>
<proteinExistence type="predicted"/>
<keyword evidence="3" id="KW-1185">Reference proteome</keyword>
<sequence length="71" mass="7644">MHKHHGCSSAAPQETYLSPGSWRPEKLLQISRDINMAALHVLRNLSAPLVCRPPATPFSISTSVGSHGGLQ</sequence>
<organism evidence="2 3">
    <name type="scientific">Pisolithus tinctorius Marx 270</name>
    <dbReference type="NCBI Taxonomy" id="870435"/>
    <lineage>
        <taxon>Eukaryota</taxon>
        <taxon>Fungi</taxon>
        <taxon>Dikarya</taxon>
        <taxon>Basidiomycota</taxon>
        <taxon>Agaricomycotina</taxon>
        <taxon>Agaricomycetes</taxon>
        <taxon>Agaricomycetidae</taxon>
        <taxon>Boletales</taxon>
        <taxon>Sclerodermatineae</taxon>
        <taxon>Pisolithaceae</taxon>
        <taxon>Pisolithus</taxon>
    </lineage>
</organism>
<accession>A0A0C3K9U0</accession>
<name>A0A0C3K9U0_PISTI</name>
<dbReference type="EMBL" id="KN831963">
    <property type="protein sequence ID" value="KIO06347.1"/>
    <property type="molecule type" value="Genomic_DNA"/>
</dbReference>
<evidence type="ECO:0000313" key="2">
    <source>
        <dbReference type="EMBL" id="KIO06347.1"/>
    </source>
</evidence>
<dbReference type="HOGENOM" id="CLU_2741052_0_0_1"/>
<evidence type="ECO:0000256" key="1">
    <source>
        <dbReference type="SAM" id="MobiDB-lite"/>
    </source>
</evidence>
<feature type="region of interest" description="Disordered" evidence="1">
    <location>
        <begin position="1"/>
        <end position="20"/>
    </location>
</feature>
<reference evidence="3" key="2">
    <citation type="submission" date="2015-01" db="EMBL/GenBank/DDBJ databases">
        <title>Evolutionary Origins and Diversification of the Mycorrhizal Mutualists.</title>
        <authorList>
            <consortium name="DOE Joint Genome Institute"/>
            <consortium name="Mycorrhizal Genomics Consortium"/>
            <person name="Kohler A."/>
            <person name="Kuo A."/>
            <person name="Nagy L.G."/>
            <person name="Floudas D."/>
            <person name="Copeland A."/>
            <person name="Barry K.W."/>
            <person name="Cichocki N."/>
            <person name="Veneault-Fourrey C."/>
            <person name="LaButti K."/>
            <person name="Lindquist E.A."/>
            <person name="Lipzen A."/>
            <person name="Lundell T."/>
            <person name="Morin E."/>
            <person name="Murat C."/>
            <person name="Riley R."/>
            <person name="Ohm R."/>
            <person name="Sun H."/>
            <person name="Tunlid A."/>
            <person name="Henrissat B."/>
            <person name="Grigoriev I.V."/>
            <person name="Hibbett D.S."/>
            <person name="Martin F."/>
        </authorList>
    </citation>
    <scope>NUCLEOTIDE SEQUENCE [LARGE SCALE GENOMIC DNA]</scope>
    <source>
        <strain evidence="3">Marx 270</strain>
    </source>
</reference>
<reference evidence="2 3" key="1">
    <citation type="submission" date="2014-04" db="EMBL/GenBank/DDBJ databases">
        <authorList>
            <consortium name="DOE Joint Genome Institute"/>
            <person name="Kuo A."/>
            <person name="Kohler A."/>
            <person name="Costa M.D."/>
            <person name="Nagy L.G."/>
            <person name="Floudas D."/>
            <person name="Copeland A."/>
            <person name="Barry K.W."/>
            <person name="Cichocki N."/>
            <person name="Veneault-Fourrey C."/>
            <person name="LaButti K."/>
            <person name="Lindquist E.A."/>
            <person name="Lipzen A."/>
            <person name="Lundell T."/>
            <person name="Morin E."/>
            <person name="Murat C."/>
            <person name="Sun H."/>
            <person name="Tunlid A."/>
            <person name="Henrissat B."/>
            <person name="Grigoriev I.V."/>
            <person name="Hibbett D.S."/>
            <person name="Martin F."/>
            <person name="Nordberg H.P."/>
            <person name="Cantor M.N."/>
            <person name="Hua S.X."/>
        </authorList>
    </citation>
    <scope>NUCLEOTIDE SEQUENCE [LARGE SCALE GENOMIC DNA]</scope>
    <source>
        <strain evidence="2 3">Marx 270</strain>
    </source>
</reference>
<gene>
    <name evidence="2" type="ORF">M404DRAFT_998980</name>
</gene>
<protein>
    <submittedName>
        <fullName evidence="2">Uncharacterized protein</fullName>
    </submittedName>
</protein>
<dbReference type="AlphaFoldDB" id="A0A0C3K9U0"/>
<dbReference type="InParanoid" id="A0A0C3K9U0"/>
<dbReference type="Proteomes" id="UP000054217">
    <property type="component" value="Unassembled WGS sequence"/>
</dbReference>